<feature type="region of interest" description="Disordered" evidence="1">
    <location>
        <begin position="37"/>
        <end position="112"/>
    </location>
</feature>
<sequence>MAAVLLGVLYTHGVSGEIVAEHIARGAAAPLAVPAVDSTADAPAHHAPESAEHSAQDCASSQPQQGAELPAPDLSPLDAGARQDPLHAAVNSRCTHADTAARAGRDPAVLRL</sequence>
<evidence type="ECO:0000313" key="2">
    <source>
        <dbReference type="EMBL" id="NBE53533.1"/>
    </source>
</evidence>
<reference evidence="2" key="1">
    <citation type="submission" date="2020-01" db="EMBL/GenBank/DDBJ databases">
        <title>Whole-genome analyses of novel actinobacteria.</title>
        <authorList>
            <person name="Sahin N."/>
        </authorList>
    </citation>
    <scope>NUCLEOTIDE SEQUENCE</scope>
    <source>
        <strain evidence="2">YC537</strain>
    </source>
</reference>
<name>A0A964USX7_9ACTN</name>
<gene>
    <name evidence="2" type="ORF">GUY60_19320</name>
</gene>
<feature type="compositionally biased region" description="Basic and acidic residues" evidence="1">
    <location>
        <begin position="43"/>
        <end position="55"/>
    </location>
</feature>
<proteinExistence type="predicted"/>
<protein>
    <submittedName>
        <fullName evidence="2">Uncharacterized protein</fullName>
    </submittedName>
</protein>
<dbReference type="AlphaFoldDB" id="A0A964USX7"/>
<dbReference type="EMBL" id="JAAAHS010000147">
    <property type="protein sequence ID" value="NBE53533.1"/>
    <property type="molecule type" value="Genomic_DNA"/>
</dbReference>
<accession>A0A964USX7</accession>
<keyword evidence="3" id="KW-1185">Reference proteome</keyword>
<dbReference type="RefSeq" id="WP_161699522.1">
    <property type="nucleotide sequence ID" value="NZ_JAAAHS010000147.1"/>
</dbReference>
<evidence type="ECO:0000313" key="3">
    <source>
        <dbReference type="Proteomes" id="UP000598297"/>
    </source>
</evidence>
<organism evidence="2 3">
    <name type="scientific">Streptomyces boluensis</name>
    <dbReference type="NCBI Taxonomy" id="1775135"/>
    <lineage>
        <taxon>Bacteria</taxon>
        <taxon>Bacillati</taxon>
        <taxon>Actinomycetota</taxon>
        <taxon>Actinomycetes</taxon>
        <taxon>Kitasatosporales</taxon>
        <taxon>Streptomycetaceae</taxon>
        <taxon>Streptomyces</taxon>
    </lineage>
</organism>
<evidence type="ECO:0000256" key="1">
    <source>
        <dbReference type="SAM" id="MobiDB-lite"/>
    </source>
</evidence>
<dbReference type="Proteomes" id="UP000598297">
    <property type="component" value="Unassembled WGS sequence"/>
</dbReference>
<comment type="caution">
    <text evidence="2">The sequence shown here is derived from an EMBL/GenBank/DDBJ whole genome shotgun (WGS) entry which is preliminary data.</text>
</comment>